<accession>A0ABV8UKF3</accession>
<feature type="domain" description="Peptidase S54 rhomboid" evidence="8">
    <location>
        <begin position="74"/>
        <end position="218"/>
    </location>
</feature>
<feature type="transmembrane region" description="Helical" evidence="7">
    <location>
        <begin position="45"/>
        <end position="64"/>
    </location>
</feature>
<comment type="caution">
    <text evidence="9">The sequence shown here is derived from an EMBL/GenBank/DDBJ whole genome shotgun (WGS) entry which is preliminary data.</text>
</comment>
<dbReference type="InterPro" id="IPR035952">
    <property type="entry name" value="Rhomboid-like_sf"/>
</dbReference>
<dbReference type="GO" id="GO:0008233">
    <property type="term" value="F:peptidase activity"/>
    <property type="evidence" value="ECO:0007669"/>
    <property type="project" value="UniProtKB-KW"/>
</dbReference>
<keyword evidence="9" id="KW-0378">Hydrolase</keyword>
<evidence type="ECO:0000256" key="7">
    <source>
        <dbReference type="SAM" id="Phobius"/>
    </source>
</evidence>
<sequence length="243" mass="27028">MAFLPLMDNNPRRFLRYPWVTWGLIALCVYIYFEQTAGGSHRYLSIIHGFGFIPALLGGTASLSPELEQLPPFLTLISYQFLHGSFMHLLGNMLFLFVFGDNIEDSMGHLRFLIFYLLCGIAAGLTHFLLNSGATVPTIGASGAVSGVLGAYLLLHPRSKILVPIIIIPLFIPAWILLIVWFVMQVMGATGGEGYQGVAWWAHIGGFFAGLLLVIPFRRNAVPLLDGRQPPQGLRLRKDFRRK</sequence>
<proteinExistence type="predicted"/>
<evidence type="ECO:0000256" key="4">
    <source>
        <dbReference type="ARBA" id="ARBA00022692"/>
    </source>
</evidence>
<keyword evidence="4 7" id="KW-0812">Transmembrane</keyword>
<keyword evidence="10" id="KW-1185">Reference proteome</keyword>
<feature type="transmembrane region" description="Helical" evidence="7">
    <location>
        <begin position="14"/>
        <end position="33"/>
    </location>
</feature>
<dbReference type="Gene3D" id="1.20.1540.10">
    <property type="entry name" value="Rhomboid-like"/>
    <property type="match status" value="1"/>
</dbReference>
<evidence type="ECO:0000256" key="2">
    <source>
        <dbReference type="ARBA" id="ARBA00022475"/>
    </source>
</evidence>
<evidence type="ECO:0000313" key="9">
    <source>
        <dbReference type="EMBL" id="MFC4351288.1"/>
    </source>
</evidence>
<dbReference type="Pfam" id="PF01694">
    <property type="entry name" value="Rhomboid"/>
    <property type="match status" value="1"/>
</dbReference>
<evidence type="ECO:0000256" key="5">
    <source>
        <dbReference type="ARBA" id="ARBA00022989"/>
    </source>
</evidence>
<evidence type="ECO:0000256" key="1">
    <source>
        <dbReference type="ARBA" id="ARBA00004141"/>
    </source>
</evidence>
<dbReference type="InterPro" id="IPR022764">
    <property type="entry name" value="Peptidase_S54_rhomboid_dom"/>
</dbReference>
<protein>
    <submittedName>
        <fullName evidence="9">Rhomboid family intramembrane serine protease</fullName>
        <ecNumber evidence="9">3.4.21.-</ecNumber>
    </submittedName>
</protein>
<name>A0ABV8UKF3_9PROT</name>
<feature type="transmembrane region" description="Helical" evidence="7">
    <location>
        <begin position="198"/>
        <end position="217"/>
    </location>
</feature>
<dbReference type="GO" id="GO:0006508">
    <property type="term" value="P:proteolysis"/>
    <property type="evidence" value="ECO:0007669"/>
    <property type="project" value="UniProtKB-KW"/>
</dbReference>
<keyword evidence="3" id="KW-0997">Cell inner membrane</keyword>
<dbReference type="RefSeq" id="WP_382421623.1">
    <property type="nucleotide sequence ID" value="NZ_JBHSCW010000003.1"/>
</dbReference>
<organism evidence="9 10">
    <name type="scientific">Fodinicurvata halophila</name>
    <dbReference type="NCBI Taxonomy" id="1419723"/>
    <lineage>
        <taxon>Bacteria</taxon>
        <taxon>Pseudomonadati</taxon>
        <taxon>Pseudomonadota</taxon>
        <taxon>Alphaproteobacteria</taxon>
        <taxon>Rhodospirillales</taxon>
        <taxon>Rhodovibrionaceae</taxon>
        <taxon>Fodinicurvata</taxon>
    </lineage>
</organism>
<dbReference type="PANTHER" id="PTHR43066:SF26">
    <property type="entry name" value="RHOMBOID PROTEASE GLPG"/>
    <property type="match status" value="1"/>
</dbReference>
<feature type="transmembrane region" description="Helical" evidence="7">
    <location>
        <begin position="136"/>
        <end position="155"/>
    </location>
</feature>
<feature type="transmembrane region" description="Helical" evidence="7">
    <location>
        <begin position="76"/>
        <end position="100"/>
    </location>
</feature>
<evidence type="ECO:0000256" key="6">
    <source>
        <dbReference type="ARBA" id="ARBA00023136"/>
    </source>
</evidence>
<keyword evidence="6 7" id="KW-0472">Membrane</keyword>
<evidence type="ECO:0000259" key="8">
    <source>
        <dbReference type="Pfam" id="PF01694"/>
    </source>
</evidence>
<keyword evidence="2" id="KW-1003">Cell membrane</keyword>
<feature type="transmembrane region" description="Helical" evidence="7">
    <location>
        <begin position="112"/>
        <end position="130"/>
    </location>
</feature>
<comment type="subcellular location">
    <subcellularLocation>
        <location evidence="1">Membrane</location>
        <topology evidence="1">Multi-pass membrane protein</topology>
    </subcellularLocation>
</comment>
<keyword evidence="5 7" id="KW-1133">Transmembrane helix</keyword>
<evidence type="ECO:0000256" key="3">
    <source>
        <dbReference type="ARBA" id="ARBA00022519"/>
    </source>
</evidence>
<dbReference type="Proteomes" id="UP001595799">
    <property type="component" value="Unassembled WGS sequence"/>
</dbReference>
<keyword evidence="9" id="KW-0645">Protease</keyword>
<reference evidence="10" key="1">
    <citation type="journal article" date="2019" name="Int. J. Syst. Evol. Microbiol.">
        <title>The Global Catalogue of Microorganisms (GCM) 10K type strain sequencing project: providing services to taxonomists for standard genome sequencing and annotation.</title>
        <authorList>
            <consortium name="The Broad Institute Genomics Platform"/>
            <consortium name="The Broad Institute Genome Sequencing Center for Infectious Disease"/>
            <person name="Wu L."/>
            <person name="Ma J."/>
        </authorList>
    </citation>
    <scope>NUCLEOTIDE SEQUENCE [LARGE SCALE GENOMIC DNA]</scope>
    <source>
        <strain evidence="10">CECT 8472</strain>
    </source>
</reference>
<gene>
    <name evidence="9" type="ORF">ACFOW6_07015</name>
</gene>
<dbReference type="EMBL" id="JBHSCW010000003">
    <property type="protein sequence ID" value="MFC4351288.1"/>
    <property type="molecule type" value="Genomic_DNA"/>
</dbReference>
<feature type="transmembrane region" description="Helical" evidence="7">
    <location>
        <begin position="162"/>
        <end position="186"/>
    </location>
</feature>
<dbReference type="EC" id="3.4.21.-" evidence="9"/>
<dbReference type="SUPFAM" id="SSF144091">
    <property type="entry name" value="Rhomboid-like"/>
    <property type="match status" value="1"/>
</dbReference>
<dbReference type="PANTHER" id="PTHR43066">
    <property type="entry name" value="RHOMBOID-RELATED PROTEIN"/>
    <property type="match status" value="1"/>
</dbReference>
<evidence type="ECO:0000313" key="10">
    <source>
        <dbReference type="Proteomes" id="UP001595799"/>
    </source>
</evidence>